<organism evidence="1 2">
    <name type="scientific">Mycobacterium kyorinense</name>
    <dbReference type="NCBI Taxonomy" id="487514"/>
    <lineage>
        <taxon>Bacteria</taxon>
        <taxon>Bacillati</taxon>
        <taxon>Actinomycetota</taxon>
        <taxon>Actinomycetes</taxon>
        <taxon>Mycobacteriales</taxon>
        <taxon>Mycobacteriaceae</taxon>
        <taxon>Mycobacterium</taxon>
    </lineage>
</organism>
<dbReference type="EMBL" id="LZKJ01000200">
    <property type="protein sequence ID" value="OBI40345.1"/>
    <property type="molecule type" value="Genomic_DNA"/>
</dbReference>
<accession>A0A1A2YQR2</accession>
<evidence type="ECO:0000313" key="2">
    <source>
        <dbReference type="Proteomes" id="UP000093592"/>
    </source>
</evidence>
<comment type="caution">
    <text evidence="1">The sequence shown here is derived from an EMBL/GenBank/DDBJ whole genome shotgun (WGS) entry which is preliminary data.</text>
</comment>
<gene>
    <name evidence="1" type="ORF">A5707_10595</name>
</gene>
<evidence type="ECO:0000313" key="1">
    <source>
        <dbReference type="EMBL" id="OBI40345.1"/>
    </source>
</evidence>
<sequence>MRKRWSGVASERAVPPPNQSKRWSYLLMLSDVHDDLKTPELDAEDGEVMSWLKALFDIHFEAARNTLLRKAN</sequence>
<proteinExistence type="predicted"/>
<name>A0A1A2YQR2_9MYCO</name>
<dbReference type="AlphaFoldDB" id="A0A1A2YQR2"/>
<reference evidence="2" key="1">
    <citation type="submission" date="2016-06" db="EMBL/GenBank/DDBJ databases">
        <authorList>
            <person name="Sutton G."/>
            <person name="Brinkac L."/>
            <person name="Sanka R."/>
            <person name="Adams M."/>
            <person name="Lau E."/>
            <person name="Sam S."/>
            <person name="Sreng N."/>
            <person name="Him V."/>
            <person name="Kerleguer A."/>
            <person name="Cheng S."/>
        </authorList>
    </citation>
    <scope>NUCLEOTIDE SEQUENCE [LARGE SCALE GENOMIC DNA]</scope>
    <source>
        <strain evidence="2">E861</strain>
    </source>
</reference>
<protein>
    <submittedName>
        <fullName evidence="1">Uncharacterized protein</fullName>
    </submittedName>
</protein>
<dbReference type="Proteomes" id="UP000093592">
    <property type="component" value="Unassembled WGS sequence"/>
</dbReference>